<dbReference type="EMBL" id="GEDV01006006">
    <property type="protein sequence ID" value="JAP82551.1"/>
    <property type="molecule type" value="Transcribed_RNA"/>
</dbReference>
<evidence type="ECO:0000256" key="13">
    <source>
        <dbReference type="SAM" id="Coils"/>
    </source>
</evidence>
<dbReference type="Gene3D" id="3.30.70.1620">
    <property type="match status" value="1"/>
</dbReference>
<evidence type="ECO:0000313" key="16">
    <source>
        <dbReference type="EMBL" id="JAP82551.1"/>
    </source>
</evidence>
<evidence type="ECO:0000256" key="11">
    <source>
        <dbReference type="ARBA" id="ARBA00058936"/>
    </source>
</evidence>
<dbReference type="InterPro" id="IPR024704">
    <property type="entry name" value="SMC"/>
</dbReference>
<evidence type="ECO:0000259" key="15">
    <source>
        <dbReference type="SMART" id="SM00968"/>
    </source>
</evidence>
<dbReference type="GO" id="GO:0051301">
    <property type="term" value="P:cell division"/>
    <property type="evidence" value="ECO:0007669"/>
    <property type="project" value="UniProtKB-KW"/>
</dbReference>
<dbReference type="Gene3D" id="3.40.50.300">
    <property type="entry name" value="P-loop containing nucleotide triphosphate hydrolases"/>
    <property type="match status" value="2"/>
</dbReference>
<dbReference type="GO" id="GO:0005694">
    <property type="term" value="C:chromosome"/>
    <property type="evidence" value="ECO:0007669"/>
    <property type="project" value="InterPro"/>
</dbReference>
<dbReference type="InterPro" id="IPR003395">
    <property type="entry name" value="RecF/RecN/SMC_N"/>
</dbReference>
<dbReference type="AlphaFoldDB" id="A0A131YX96"/>
<comment type="similarity">
    <text evidence="2">Belongs to the SMC family. SMC2 subfamily.</text>
</comment>
<dbReference type="PANTHER" id="PTHR43977">
    <property type="entry name" value="STRUCTURAL MAINTENANCE OF CHROMOSOMES PROTEIN 3"/>
    <property type="match status" value="1"/>
</dbReference>
<evidence type="ECO:0000256" key="10">
    <source>
        <dbReference type="ARBA" id="ARBA00023306"/>
    </source>
</evidence>
<feature type="coiled-coil region" evidence="13">
    <location>
        <begin position="705"/>
        <end position="923"/>
    </location>
</feature>
<dbReference type="GO" id="GO:0016887">
    <property type="term" value="F:ATP hydrolysis activity"/>
    <property type="evidence" value="ECO:0007669"/>
    <property type="project" value="InterPro"/>
</dbReference>
<comment type="function">
    <text evidence="11">Central component of the condensin complex, a complex required for conversion of interphase chromatin into mitotic-like condense chromosomes. The condensin complex probably introduces positive supercoils into relaxed DNA in the presence of type I topoisomerases and converts nicked DNA into positive knotted forms in the presence of type II topoisomerases.</text>
</comment>
<evidence type="ECO:0000256" key="14">
    <source>
        <dbReference type="SAM" id="MobiDB-lite"/>
    </source>
</evidence>
<proteinExistence type="inferred from homology"/>
<feature type="domain" description="SMC hinge" evidence="15">
    <location>
        <begin position="520"/>
        <end position="640"/>
    </location>
</feature>
<keyword evidence="7 13" id="KW-0175">Coiled coil</keyword>
<keyword evidence="3" id="KW-0132">Cell division</keyword>
<dbReference type="SUPFAM" id="SSF57997">
    <property type="entry name" value="Tropomyosin"/>
    <property type="match status" value="1"/>
</dbReference>
<dbReference type="InterPro" id="IPR027120">
    <property type="entry name" value="Smc2_ABC"/>
</dbReference>
<dbReference type="Pfam" id="PF06470">
    <property type="entry name" value="SMC_hinge"/>
    <property type="match status" value="1"/>
</dbReference>
<dbReference type="InterPro" id="IPR027417">
    <property type="entry name" value="P-loop_NTPase"/>
</dbReference>
<dbReference type="InterPro" id="IPR010935">
    <property type="entry name" value="SMC_hinge"/>
</dbReference>
<comment type="subcellular location">
    <subcellularLocation>
        <location evidence="1 12">Nucleus</location>
    </subcellularLocation>
</comment>
<organism evidence="16">
    <name type="scientific">Rhipicephalus appendiculatus</name>
    <name type="common">Brown ear tick</name>
    <dbReference type="NCBI Taxonomy" id="34631"/>
    <lineage>
        <taxon>Eukaryota</taxon>
        <taxon>Metazoa</taxon>
        <taxon>Ecdysozoa</taxon>
        <taxon>Arthropoda</taxon>
        <taxon>Chelicerata</taxon>
        <taxon>Arachnida</taxon>
        <taxon>Acari</taxon>
        <taxon>Parasitiformes</taxon>
        <taxon>Ixodida</taxon>
        <taxon>Ixodoidea</taxon>
        <taxon>Ixodidae</taxon>
        <taxon>Rhipicephalinae</taxon>
        <taxon>Rhipicephalus</taxon>
        <taxon>Rhipicephalus</taxon>
    </lineage>
</organism>
<keyword evidence="5" id="KW-0498">Mitosis</keyword>
<dbReference type="GO" id="GO:0005634">
    <property type="term" value="C:nucleus"/>
    <property type="evidence" value="ECO:0007669"/>
    <property type="project" value="UniProtKB-SubCell"/>
</dbReference>
<dbReference type="FunFam" id="3.40.50.300:FF:000385">
    <property type="entry name" value="Structural maintenance of chromosomes 2"/>
    <property type="match status" value="1"/>
</dbReference>
<evidence type="ECO:0000256" key="2">
    <source>
        <dbReference type="ARBA" id="ARBA00005231"/>
    </source>
</evidence>
<dbReference type="SUPFAM" id="SSF75553">
    <property type="entry name" value="Smc hinge domain"/>
    <property type="match status" value="1"/>
</dbReference>
<feature type="region of interest" description="Disordered" evidence="14">
    <location>
        <begin position="407"/>
        <end position="438"/>
    </location>
</feature>
<dbReference type="CDD" id="cd03273">
    <property type="entry name" value="ABC_SMC2_euk"/>
    <property type="match status" value="1"/>
</dbReference>
<dbReference type="GO" id="GO:0030261">
    <property type="term" value="P:chromosome condensation"/>
    <property type="evidence" value="ECO:0007669"/>
    <property type="project" value="UniProtKB-KW"/>
</dbReference>
<evidence type="ECO:0000256" key="5">
    <source>
        <dbReference type="ARBA" id="ARBA00022776"/>
    </source>
</evidence>
<keyword evidence="10" id="KW-0131">Cell cycle</keyword>
<evidence type="ECO:0000256" key="12">
    <source>
        <dbReference type="PIRNR" id="PIRNR005719"/>
    </source>
</evidence>
<dbReference type="SMART" id="SM00968">
    <property type="entry name" value="SMC_hinge"/>
    <property type="match status" value="1"/>
</dbReference>
<dbReference type="SUPFAM" id="SSF52540">
    <property type="entry name" value="P-loop containing nucleoside triphosphate hydrolases"/>
    <property type="match status" value="1"/>
</dbReference>
<evidence type="ECO:0000256" key="6">
    <source>
        <dbReference type="ARBA" id="ARBA00022840"/>
    </source>
</evidence>
<evidence type="ECO:0000256" key="3">
    <source>
        <dbReference type="ARBA" id="ARBA00022618"/>
    </source>
</evidence>
<sequence>MHIKSITIDGFKSYGQRVDIKGFDPLFNAITGLNGSGKSNILDSICFVLGISNLSQVRAVNLQDLVYKNGQAGITKATVSITFDNRDPRQKPVGYEHYDEFTITRQVVVGGRNKYLINGVTATSNRVQDLFGSVQLNVNNPHFLIMQGRITKVLNMKPPEILAMIEEAAGTRMYESKKQVAQRTIEKKEAKLAELDSVLNEEITPTLNKLKEERQAYLDYTKVSRELDHLTKLYVAWQYVQTEELSRTSKEKLEKMKATVQQSKVSVEELQAKTKEMSKVIAAMERKKDEETGDKLESLERRLKECQLEETKANSDLQFSKGRIKEEHKTRTGLQKSLDEDKAAIVSKEKQVQKLQEALVQLAEESEKDAEAMAAAHKHFQAVSAGLASNAEGEEATLAEQLRAAKSDIAEAETESRQTEMRLKHSQDEAKKKQAECKKTEASYQKDEAANRGIEKELNAIRAQLSKLNYEEGREENLLSQKQQLQREIHGLRQNIDIFEARNQHLSFHYTDPVRNFDRRKVYGLVCDLFKVKDQRATRALEMAAGGKLFNVVVDNEETGKLLLKNGRLKRRVTIIPLNKITGRDVEPQVIKRAQSLVGRDNVFSALSLVDYPPHLAPAMKFVFGTTLVTTKIDDARIVAFDKGVEKRTVSFDGASFDPSGVISGGAQSKGPSTLEMVAQIQKDRTELASREEAYANISKELAGIQAVAQKYNRLKEESDLKETELEQLRSRLQQSTHHQLLQEYQALQQTIEESKAKLQACKETQKKASARVKDLEEKVKDAKNIRDRELKAAEQQISKCKKKADESAKKATAKKQEVEGLNLEIQELEKSIASYNEQMKSSDAMLAELEEKLAQNEQKLAAAKEKVKEAGEEVKAQKEKLKAASREIAEKYAERAEVEKQADQLKLKIQQWEHDVNKIDREAGDAVKKLEDMVNHYEWIPSERPYFGKSNTEYDFEVNNPNDAGRRIQKLSETKEKLGQNVNSRAQNMLVKAEEKYQDLLNKKQTVIQDRAKIIDVIRELDEKKNMALKEAWKKVDKDFGSIFSTLLPGTDAKLVPPDGMDALQGLEVKVAFGGVWKESLQELSGGQRSLVALSLILSLLLFKPAPIYILDEVDAALDLSHTQNIGQMLRAHFKQSQFIVVSLKEGMFNNANVLFRTKFVNGMSTVSRTTQSVEGSK</sequence>
<keyword evidence="6" id="KW-0067">ATP-binding</keyword>
<dbReference type="GO" id="GO:0005524">
    <property type="term" value="F:ATP binding"/>
    <property type="evidence" value="ECO:0007669"/>
    <property type="project" value="UniProtKB-KW"/>
</dbReference>
<dbReference type="PIRSF" id="PIRSF005719">
    <property type="entry name" value="SMC"/>
    <property type="match status" value="1"/>
</dbReference>
<accession>A0A131YX96</accession>
<dbReference type="FunFam" id="3.40.50.300:FF:000278">
    <property type="entry name" value="Structural maintenance of chromosomes 2"/>
    <property type="match status" value="1"/>
</dbReference>
<evidence type="ECO:0000256" key="8">
    <source>
        <dbReference type="ARBA" id="ARBA00023067"/>
    </source>
</evidence>
<dbReference type="InterPro" id="IPR036277">
    <property type="entry name" value="SMC_hinge_sf"/>
</dbReference>
<feature type="coiled-coil region" evidence="13">
    <location>
        <begin position="984"/>
        <end position="1011"/>
    </location>
</feature>
<evidence type="ECO:0000256" key="7">
    <source>
        <dbReference type="ARBA" id="ARBA00023054"/>
    </source>
</evidence>
<keyword evidence="4" id="KW-0547">Nucleotide-binding</keyword>
<protein>
    <recommendedName>
        <fullName evidence="12">Structural maintenance of chromosomes protein</fullName>
    </recommendedName>
</protein>
<reference evidence="16" key="1">
    <citation type="journal article" date="2016" name="Ticks Tick Borne Dis.">
        <title>De novo assembly and annotation of the salivary gland transcriptome of Rhipicephalus appendiculatus male and female ticks during blood feeding.</title>
        <authorList>
            <person name="de Castro M.H."/>
            <person name="de Klerk D."/>
            <person name="Pienaar R."/>
            <person name="Latif A.A."/>
            <person name="Rees D.J."/>
            <person name="Mans B.J."/>
        </authorList>
    </citation>
    <scope>NUCLEOTIDE SEQUENCE</scope>
    <source>
        <tissue evidence="16">Salivary glands</tissue>
    </source>
</reference>
<evidence type="ECO:0000256" key="1">
    <source>
        <dbReference type="ARBA" id="ARBA00004123"/>
    </source>
</evidence>
<name>A0A131YX96_RHIAP</name>
<keyword evidence="8" id="KW-0226">DNA condensation</keyword>
<evidence type="ECO:0000256" key="9">
    <source>
        <dbReference type="ARBA" id="ARBA00023242"/>
    </source>
</evidence>
<keyword evidence="9 12" id="KW-0539">Nucleus</keyword>
<dbReference type="Gene3D" id="1.20.1060.20">
    <property type="match status" value="1"/>
</dbReference>
<dbReference type="Pfam" id="PF02463">
    <property type="entry name" value="SMC_N"/>
    <property type="match status" value="1"/>
</dbReference>
<evidence type="ECO:0000256" key="4">
    <source>
        <dbReference type="ARBA" id="ARBA00022741"/>
    </source>
</evidence>